<proteinExistence type="predicted"/>
<name>A0A0S2FAT2_LYSAN</name>
<keyword evidence="2" id="KW-1185">Reference proteome</keyword>
<dbReference type="EMBL" id="CP011129">
    <property type="protein sequence ID" value="ALN80636.1"/>
    <property type="molecule type" value="Genomic_DNA"/>
</dbReference>
<gene>
    <name evidence="1" type="ORF">LA76x_2506</name>
</gene>
<sequence length="45" mass="5091">MRYEERIFGNGIRILAMRTSATSLDIDECPSTLPTDRFRCAVAGR</sequence>
<protein>
    <submittedName>
        <fullName evidence="1">Uncharacterized protein</fullName>
    </submittedName>
</protein>
<accession>A0A0S2FAT2</accession>
<dbReference type="Proteomes" id="UP000060787">
    <property type="component" value="Chromosome"/>
</dbReference>
<evidence type="ECO:0000313" key="2">
    <source>
        <dbReference type="Proteomes" id="UP000060787"/>
    </source>
</evidence>
<reference evidence="1 2" key="1">
    <citation type="journal article" date="2015" name="BMC Genomics">
        <title>Comparative genomics and metabolic profiling of the genus Lysobacter.</title>
        <authorList>
            <person name="de Bruijn I."/>
            <person name="Cheng X."/>
            <person name="de Jager V."/>
            <person name="Exposito R.G."/>
            <person name="Watrous J."/>
            <person name="Patel N."/>
            <person name="Postma J."/>
            <person name="Dorrestein P.C."/>
            <person name="Kobayashi D."/>
            <person name="Raaijmakers J.M."/>
        </authorList>
    </citation>
    <scope>NUCLEOTIDE SEQUENCE [LARGE SCALE GENOMIC DNA]</scope>
    <source>
        <strain evidence="1 2">76</strain>
    </source>
</reference>
<dbReference type="STRING" id="84531.LA76x_2506"/>
<evidence type="ECO:0000313" key="1">
    <source>
        <dbReference type="EMBL" id="ALN80636.1"/>
    </source>
</evidence>
<dbReference type="AlphaFoldDB" id="A0A0S2FAT2"/>
<dbReference type="KEGG" id="lab:LA76x_2506"/>
<organism evidence="1 2">
    <name type="scientific">Lysobacter antibioticus</name>
    <dbReference type="NCBI Taxonomy" id="84531"/>
    <lineage>
        <taxon>Bacteria</taxon>
        <taxon>Pseudomonadati</taxon>
        <taxon>Pseudomonadota</taxon>
        <taxon>Gammaproteobacteria</taxon>
        <taxon>Lysobacterales</taxon>
        <taxon>Lysobacteraceae</taxon>
        <taxon>Lysobacter</taxon>
    </lineage>
</organism>
<dbReference type="PATRIC" id="fig|84531.8.peg.2514"/>